<comment type="caution">
    <text evidence="8">The sequence shown here is derived from an EMBL/GenBank/DDBJ whole genome shotgun (WGS) entry which is preliminary data.</text>
</comment>
<evidence type="ECO:0000256" key="1">
    <source>
        <dbReference type="ARBA" id="ARBA00004651"/>
    </source>
</evidence>
<evidence type="ECO:0000256" key="4">
    <source>
        <dbReference type="ARBA" id="ARBA00022989"/>
    </source>
</evidence>
<name>A0ABU9WTV3_9BURK</name>
<evidence type="ECO:0000256" key="7">
    <source>
        <dbReference type="SAM" id="Phobius"/>
    </source>
</evidence>
<keyword evidence="4 7" id="KW-1133">Transmembrane helix</keyword>
<feature type="transmembrane region" description="Helical" evidence="7">
    <location>
        <begin position="414"/>
        <end position="434"/>
    </location>
</feature>
<gene>
    <name evidence="8" type="ORF">VOI36_36955</name>
</gene>
<feature type="transmembrane region" description="Helical" evidence="7">
    <location>
        <begin position="370"/>
        <end position="394"/>
    </location>
</feature>
<dbReference type="Pfam" id="PF03606">
    <property type="entry name" value="DcuC"/>
    <property type="match status" value="1"/>
</dbReference>
<feature type="compositionally biased region" description="Polar residues" evidence="6">
    <location>
        <begin position="48"/>
        <end position="63"/>
    </location>
</feature>
<feature type="transmembrane region" description="Helical" evidence="7">
    <location>
        <begin position="500"/>
        <end position="524"/>
    </location>
</feature>
<keyword evidence="5 7" id="KW-0472">Membrane</keyword>
<dbReference type="EMBL" id="JBCPYA010000026">
    <property type="protein sequence ID" value="MEN2475498.1"/>
    <property type="molecule type" value="Genomic_DNA"/>
</dbReference>
<dbReference type="InterPro" id="IPR051679">
    <property type="entry name" value="DASS-Related_Transporters"/>
</dbReference>
<dbReference type="PANTHER" id="PTHR43652">
    <property type="entry name" value="BASIC AMINO ACID ANTIPORTER YFCC-RELATED"/>
    <property type="match status" value="1"/>
</dbReference>
<accession>A0ABU9WTV3</accession>
<organism evidence="8 9">
    <name type="scientific">Burkholderia theae</name>
    <dbReference type="NCBI Taxonomy" id="3143496"/>
    <lineage>
        <taxon>Bacteria</taxon>
        <taxon>Pseudomonadati</taxon>
        <taxon>Pseudomonadota</taxon>
        <taxon>Betaproteobacteria</taxon>
        <taxon>Burkholderiales</taxon>
        <taxon>Burkholderiaceae</taxon>
        <taxon>Burkholderia</taxon>
    </lineage>
</organism>
<protein>
    <submittedName>
        <fullName evidence="8">YfcC family protein</fullName>
    </submittedName>
</protein>
<dbReference type="PANTHER" id="PTHR43652:SF2">
    <property type="entry name" value="BASIC AMINO ACID ANTIPORTER YFCC-RELATED"/>
    <property type="match status" value="1"/>
</dbReference>
<comment type="subcellular location">
    <subcellularLocation>
        <location evidence="1">Cell membrane</location>
        <topology evidence="1">Multi-pass membrane protein</topology>
    </subcellularLocation>
</comment>
<evidence type="ECO:0000256" key="3">
    <source>
        <dbReference type="ARBA" id="ARBA00022692"/>
    </source>
</evidence>
<evidence type="ECO:0000256" key="5">
    <source>
        <dbReference type="ARBA" id="ARBA00023136"/>
    </source>
</evidence>
<proteinExistence type="predicted"/>
<feature type="transmembrane region" description="Helical" evidence="7">
    <location>
        <begin position="339"/>
        <end position="358"/>
    </location>
</feature>
<dbReference type="Proteomes" id="UP001466933">
    <property type="component" value="Unassembled WGS sequence"/>
</dbReference>
<keyword evidence="3 7" id="KW-0812">Transmembrane</keyword>
<reference evidence="8 9" key="1">
    <citation type="submission" date="2024-05" db="EMBL/GenBank/DDBJ databases">
        <title>Burkholderia sp. Nov. a novel bacteria isolated from rhizosphere soil of Camellia sinensis.</title>
        <authorList>
            <person name="Dong Y."/>
        </authorList>
    </citation>
    <scope>NUCLEOTIDE SEQUENCE [LARGE SCALE GENOMIC DNA]</scope>
    <source>
        <strain evidence="8 9">GS2Y</strain>
    </source>
</reference>
<feature type="transmembrane region" description="Helical" evidence="7">
    <location>
        <begin position="180"/>
        <end position="207"/>
    </location>
</feature>
<feature type="transmembrane region" description="Helical" evidence="7">
    <location>
        <begin position="314"/>
        <end position="333"/>
    </location>
</feature>
<keyword evidence="9" id="KW-1185">Reference proteome</keyword>
<feature type="region of interest" description="Disordered" evidence="6">
    <location>
        <begin position="1"/>
        <end position="72"/>
    </location>
</feature>
<evidence type="ECO:0000256" key="2">
    <source>
        <dbReference type="ARBA" id="ARBA00022475"/>
    </source>
</evidence>
<keyword evidence="2" id="KW-1003">Cell membrane</keyword>
<dbReference type="InterPro" id="IPR018385">
    <property type="entry name" value="C4_dicarb_anaerob_car-like"/>
</dbReference>
<evidence type="ECO:0000256" key="6">
    <source>
        <dbReference type="SAM" id="MobiDB-lite"/>
    </source>
</evidence>
<dbReference type="RefSeq" id="WP_343495416.1">
    <property type="nucleotide sequence ID" value="NZ_JBCPYA010000026.1"/>
</dbReference>
<evidence type="ECO:0000313" key="9">
    <source>
        <dbReference type="Proteomes" id="UP001466933"/>
    </source>
</evidence>
<sequence length="527" mass="55042">MQHSRSDGGNFPDGISPILRPGAGPDKQTAHAGPKTGWLTTRAHLRRSNMNDVSRSVDGTGQPRQPARARGGKEPISPYVLLFVMLVAAAIATWVVPSGEFARTVSNGVSFVIPNSLTPVARHGVMPGEMFVALAKGMTTSAPIIFLILFTGGALAVLESTGAVRSALALVAPGERTRSHVAAVVICCIFSVLGTLGVVTNSVVAFVPLGLLLAESMQLPKEIGAGMIYLGTYAGFNTGILNPVTTGLSQRLAGLPMFSGMTFRVCLYVAFLAATVIFLVARIRAGRINDATAPDSTTRAARTRSQSSAQRFDARQLAVVGIVLVCLAVFVYGSSTRHWAEIEMIAMFLVMAIAAGIVSGMRPGAIADTFLHGCGGLVKGALVVGMARAISIVLGDGRIMDPIVNTLAGMLAPLDSTLAAICMFLSAALIHVGISSGSGESAVLVPIFAPLGDTLHLTRQVTVQAVLLGEGFINCFNPTSGVLMAVLATSGIPYFKWVRFVMPLLVAWFAICIAAIATGVAMHWGPF</sequence>
<evidence type="ECO:0000313" key="8">
    <source>
        <dbReference type="EMBL" id="MEN2475498.1"/>
    </source>
</evidence>
<feature type="transmembrane region" description="Helical" evidence="7">
    <location>
        <begin position="144"/>
        <end position="168"/>
    </location>
</feature>
<feature type="transmembrane region" description="Helical" evidence="7">
    <location>
        <begin position="76"/>
        <end position="96"/>
    </location>
</feature>
<feature type="transmembrane region" description="Helical" evidence="7">
    <location>
        <begin position="261"/>
        <end position="281"/>
    </location>
</feature>